<dbReference type="PANTHER" id="PTHR37419">
    <property type="entry name" value="SERINE/THREONINE-PROTEIN KINASE TOXIN HIPA"/>
    <property type="match status" value="1"/>
</dbReference>
<evidence type="ECO:0000259" key="4">
    <source>
        <dbReference type="Pfam" id="PF07804"/>
    </source>
</evidence>
<evidence type="ECO:0000313" key="6">
    <source>
        <dbReference type="Proteomes" id="UP000249819"/>
    </source>
</evidence>
<gene>
    <name evidence="5" type="ORF">CLV59_103270</name>
</gene>
<evidence type="ECO:0000256" key="2">
    <source>
        <dbReference type="ARBA" id="ARBA00022679"/>
    </source>
</evidence>
<comment type="caution">
    <text evidence="5">The sequence shown here is derived from an EMBL/GenBank/DDBJ whole genome shotgun (WGS) entry which is preliminary data.</text>
</comment>
<dbReference type="Gene3D" id="1.10.1070.20">
    <property type="match status" value="1"/>
</dbReference>
<dbReference type="Proteomes" id="UP000249819">
    <property type="component" value="Unassembled WGS sequence"/>
</dbReference>
<comment type="similarity">
    <text evidence="1">Belongs to the HipA Ser/Thr kinase family.</text>
</comment>
<dbReference type="InterPro" id="IPR012893">
    <property type="entry name" value="HipA-like_C"/>
</dbReference>
<sequence length="310" mass="35049">MNCKCLYCYQPLLHSEADFHPRCSELFFGTAEVPVINYSLADMAAMASQLIQTSVAVPGVQPKLLLEKDALTIAGKGGGNYIIKPPNPDYSQLPENEHVSMLMAKEVFGINTAPHSLIRLSSGELAYITRRMDRTMDGTFIHMLDMFQVLEAYDKYIGSMEKVGRAISLYSSSPLSDAGNYFELVLFCFLTGNNDMHLKNFSMIRNGDFWNLAPAYDLLNVSIANPKDVEEMALTLGGKKRKFSRQYFTDFGLKLGLSVIHINDLFERIKDKVPKVIALLKQSFLTTENQEDYEALFRKRLDMLHIVSRE</sequence>
<feature type="domain" description="HipA-like C-terminal" evidence="4">
    <location>
        <begin position="56"/>
        <end position="275"/>
    </location>
</feature>
<organism evidence="5 6">
    <name type="scientific">Chitinophaga dinghuensis</name>
    <dbReference type="NCBI Taxonomy" id="1539050"/>
    <lineage>
        <taxon>Bacteria</taxon>
        <taxon>Pseudomonadati</taxon>
        <taxon>Bacteroidota</taxon>
        <taxon>Chitinophagia</taxon>
        <taxon>Chitinophagales</taxon>
        <taxon>Chitinophagaceae</taxon>
        <taxon>Chitinophaga</taxon>
    </lineage>
</organism>
<evidence type="ECO:0000256" key="3">
    <source>
        <dbReference type="ARBA" id="ARBA00022777"/>
    </source>
</evidence>
<dbReference type="OrthoDB" id="9805913at2"/>
<keyword evidence="2" id="KW-0808">Transferase</keyword>
<name>A0A327W4K8_9BACT</name>
<accession>A0A327W4K8</accession>
<proteinExistence type="inferred from homology"/>
<dbReference type="GO" id="GO:0004674">
    <property type="term" value="F:protein serine/threonine kinase activity"/>
    <property type="evidence" value="ECO:0007669"/>
    <property type="project" value="TreeGrafter"/>
</dbReference>
<dbReference type="InterPro" id="IPR052028">
    <property type="entry name" value="HipA_Ser/Thr_kinase"/>
</dbReference>
<evidence type="ECO:0000256" key="1">
    <source>
        <dbReference type="ARBA" id="ARBA00010164"/>
    </source>
</evidence>
<dbReference type="EMBL" id="QLMA01000003">
    <property type="protein sequence ID" value="RAJ83306.1"/>
    <property type="molecule type" value="Genomic_DNA"/>
</dbReference>
<dbReference type="Pfam" id="PF07804">
    <property type="entry name" value="HipA_C"/>
    <property type="match status" value="1"/>
</dbReference>
<keyword evidence="3 5" id="KW-0418">Kinase</keyword>
<keyword evidence="6" id="KW-1185">Reference proteome</keyword>
<dbReference type="AlphaFoldDB" id="A0A327W4K8"/>
<dbReference type="PANTHER" id="PTHR37419:SF1">
    <property type="entry name" value="SERINE_THREONINE-PROTEIN KINASE TOXIN HIPA"/>
    <property type="match status" value="1"/>
</dbReference>
<dbReference type="GO" id="GO:0005829">
    <property type="term" value="C:cytosol"/>
    <property type="evidence" value="ECO:0007669"/>
    <property type="project" value="TreeGrafter"/>
</dbReference>
<evidence type="ECO:0000313" key="5">
    <source>
        <dbReference type="EMBL" id="RAJ83306.1"/>
    </source>
</evidence>
<protein>
    <submittedName>
        <fullName evidence="5">Serine/threonine-protein kinase HipA</fullName>
    </submittedName>
</protein>
<reference evidence="5 6" key="1">
    <citation type="submission" date="2018-06" db="EMBL/GenBank/DDBJ databases">
        <title>Genomic Encyclopedia of Archaeal and Bacterial Type Strains, Phase II (KMG-II): from individual species to whole genera.</title>
        <authorList>
            <person name="Goeker M."/>
        </authorList>
    </citation>
    <scope>NUCLEOTIDE SEQUENCE [LARGE SCALE GENOMIC DNA]</scope>
    <source>
        <strain evidence="5 6">DSM 29821</strain>
    </source>
</reference>